<feature type="signal peptide" evidence="1">
    <location>
        <begin position="1"/>
        <end position="20"/>
    </location>
</feature>
<dbReference type="PANTHER" id="PTHR39613:SF1">
    <property type="entry name" value="ANCHORED CELL WALL PROTEIN, PUTATIVE (AFU_ORTHOLOGUE AFUA_4G08960)-RELATED"/>
    <property type="match status" value="1"/>
</dbReference>
<name>A0AAJ0C8N2_9PEZI</name>
<keyword evidence="3" id="KW-1185">Reference proteome</keyword>
<reference evidence="2" key="1">
    <citation type="submission" date="2023-06" db="EMBL/GenBank/DDBJ databases">
        <title>Genome-scale phylogeny and comparative genomics of the fungal order Sordariales.</title>
        <authorList>
            <consortium name="Lawrence Berkeley National Laboratory"/>
            <person name="Hensen N."/>
            <person name="Bonometti L."/>
            <person name="Westerberg I."/>
            <person name="Brannstrom I.O."/>
            <person name="Guillou S."/>
            <person name="Cros-Aarteil S."/>
            <person name="Calhoun S."/>
            <person name="Haridas S."/>
            <person name="Kuo A."/>
            <person name="Mondo S."/>
            <person name="Pangilinan J."/>
            <person name="Riley R."/>
            <person name="Labutti K."/>
            <person name="Andreopoulos B."/>
            <person name="Lipzen A."/>
            <person name="Chen C."/>
            <person name="Yanf M."/>
            <person name="Daum C."/>
            <person name="Ng V."/>
            <person name="Clum A."/>
            <person name="Steindorff A."/>
            <person name="Ohm R."/>
            <person name="Martin F."/>
            <person name="Silar P."/>
            <person name="Natvig D."/>
            <person name="Lalanne C."/>
            <person name="Gautier V."/>
            <person name="Ament-Velasquez S.L."/>
            <person name="Kruys A."/>
            <person name="Hutchinson M.I."/>
            <person name="Powell A.J."/>
            <person name="Barry K."/>
            <person name="Miller A.N."/>
            <person name="Grigoriev I.V."/>
            <person name="Debuchy R."/>
            <person name="Gladieux P."/>
            <person name="Thoren M.H."/>
            <person name="Johannesson H."/>
        </authorList>
    </citation>
    <scope>NUCLEOTIDE SEQUENCE</scope>
    <source>
        <strain evidence="2">8032-3</strain>
    </source>
</reference>
<dbReference type="AlphaFoldDB" id="A0AAJ0C8N2"/>
<feature type="chain" id="PRO_5042560157" evidence="1">
    <location>
        <begin position="21"/>
        <end position="462"/>
    </location>
</feature>
<evidence type="ECO:0000313" key="2">
    <source>
        <dbReference type="EMBL" id="KAK1772194.1"/>
    </source>
</evidence>
<organism evidence="2 3">
    <name type="scientific">Phialemonium atrogriseum</name>
    <dbReference type="NCBI Taxonomy" id="1093897"/>
    <lineage>
        <taxon>Eukaryota</taxon>
        <taxon>Fungi</taxon>
        <taxon>Dikarya</taxon>
        <taxon>Ascomycota</taxon>
        <taxon>Pezizomycotina</taxon>
        <taxon>Sordariomycetes</taxon>
        <taxon>Sordariomycetidae</taxon>
        <taxon>Cephalothecales</taxon>
        <taxon>Cephalothecaceae</taxon>
        <taxon>Phialemonium</taxon>
    </lineage>
</organism>
<proteinExistence type="predicted"/>
<comment type="caution">
    <text evidence="2">The sequence shown here is derived from an EMBL/GenBank/DDBJ whole genome shotgun (WGS) entry which is preliminary data.</text>
</comment>
<sequence length="462" mass="49992">MRFLQAVVWATALLPDICFARSFTRTGGHNGCEFTISSSGPFSRPAAQLSDGRLRLNCSADAATFYIDGSNRITDSQHFGCFGTSPELRCGKKTPPSGEFSIDASNALRLQGSANFYACPVGGWEYGIFVKPEAGKRDCIAISLQASACGAGASQSCSSSPPASSSTAAQASHGHPLSSAAPLLSTVWHTHTKSDLVTQTVTVVATSQEPCTERNLAVSSAAHDSVVQLKPRNVTEEKHALSRRDSGDLNRAWLNVKNNIDTNFVKQNDIKVFDFAMGLSNMFATAEYYGCTVFVMFGGGKLFVGHLSQYNGNKCPLADPQQTERFIVQRIEDLVETRDTKIYLGGAGTCDDIYVVITGTERDTYNTGVPNLKAFFTDGGVRPDNLRYIYYRAGQPTAEFGDGPTTYSPVRGRSLFRWDSFEGGGTMSIFLGNEEPRLVVGYDQDWMVTGVTWSTSPDTTTG</sequence>
<dbReference type="PANTHER" id="PTHR39613">
    <property type="entry name" value="ANCHORED CELL WALL PROTEIN, PUTATIVE (AFU_ORTHOLOGUE AFUA_4G08960)-RELATED"/>
    <property type="match status" value="1"/>
</dbReference>
<dbReference type="RefSeq" id="XP_060288407.1">
    <property type="nucleotide sequence ID" value="XM_060422436.1"/>
</dbReference>
<protein>
    <submittedName>
        <fullName evidence="2">Uncharacterized protein</fullName>
    </submittedName>
</protein>
<accession>A0AAJ0C8N2</accession>
<dbReference type="EMBL" id="MU838997">
    <property type="protein sequence ID" value="KAK1772194.1"/>
    <property type="molecule type" value="Genomic_DNA"/>
</dbReference>
<keyword evidence="1" id="KW-0732">Signal</keyword>
<evidence type="ECO:0000313" key="3">
    <source>
        <dbReference type="Proteomes" id="UP001244011"/>
    </source>
</evidence>
<gene>
    <name evidence="2" type="ORF">QBC33DRAFT_1805</name>
</gene>
<dbReference type="GeneID" id="85305623"/>
<dbReference type="Proteomes" id="UP001244011">
    <property type="component" value="Unassembled WGS sequence"/>
</dbReference>
<evidence type="ECO:0000256" key="1">
    <source>
        <dbReference type="SAM" id="SignalP"/>
    </source>
</evidence>